<dbReference type="Proteomes" id="UP000609531">
    <property type="component" value="Unassembled WGS sequence"/>
</dbReference>
<dbReference type="Gene3D" id="3.40.190.10">
    <property type="entry name" value="Periplasmic binding protein-like II"/>
    <property type="match status" value="2"/>
</dbReference>
<evidence type="ECO:0000313" key="5">
    <source>
        <dbReference type="EMBL" id="MBJ3778601.1"/>
    </source>
</evidence>
<evidence type="ECO:0000256" key="1">
    <source>
        <dbReference type="ARBA" id="ARBA00008520"/>
    </source>
</evidence>
<dbReference type="EMBL" id="JAEKJA010000032">
    <property type="protein sequence ID" value="MBJ3778601.1"/>
    <property type="molecule type" value="Genomic_DNA"/>
</dbReference>
<feature type="chain" id="PRO_5037428017" evidence="4">
    <location>
        <begin position="21"/>
        <end position="336"/>
    </location>
</feature>
<dbReference type="Pfam" id="PF13343">
    <property type="entry name" value="SBP_bac_6"/>
    <property type="match status" value="1"/>
</dbReference>
<dbReference type="PIRSF" id="PIRSF002825">
    <property type="entry name" value="CfbpA"/>
    <property type="match status" value="1"/>
</dbReference>
<dbReference type="GO" id="GO:0030288">
    <property type="term" value="C:outer membrane-bounded periplasmic space"/>
    <property type="evidence" value="ECO:0007669"/>
    <property type="project" value="TreeGrafter"/>
</dbReference>
<dbReference type="RefSeq" id="WP_198884506.1">
    <property type="nucleotide sequence ID" value="NZ_JAEKJA010000032.1"/>
</dbReference>
<evidence type="ECO:0000256" key="3">
    <source>
        <dbReference type="PIRSR" id="PIRSR002825-1"/>
    </source>
</evidence>
<evidence type="ECO:0000256" key="4">
    <source>
        <dbReference type="SAM" id="SignalP"/>
    </source>
</evidence>
<dbReference type="PANTHER" id="PTHR30006">
    <property type="entry name" value="THIAMINE-BINDING PERIPLASMIC PROTEIN-RELATED"/>
    <property type="match status" value="1"/>
</dbReference>
<keyword evidence="3" id="KW-0479">Metal-binding</keyword>
<proteinExistence type="inferred from homology"/>
<feature type="binding site" evidence="3">
    <location>
        <position position="218"/>
    </location>
    <ligand>
        <name>Fe cation</name>
        <dbReference type="ChEBI" id="CHEBI:24875"/>
    </ligand>
</feature>
<feature type="binding site" evidence="3">
    <location>
        <position position="217"/>
    </location>
    <ligand>
        <name>Fe cation</name>
        <dbReference type="ChEBI" id="CHEBI:24875"/>
    </ligand>
</feature>
<dbReference type="SUPFAM" id="SSF53850">
    <property type="entry name" value="Periplasmic binding protein-like II"/>
    <property type="match status" value="1"/>
</dbReference>
<name>A0A934MJS0_9HYPH</name>
<protein>
    <submittedName>
        <fullName evidence="5">Extracellular solute-binding protein</fullName>
    </submittedName>
</protein>
<accession>A0A934MJS0</accession>
<keyword evidence="3" id="KW-0408">Iron</keyword>
<gene>
    <name evidence="5" type="ORF">JCR33_23065</name>
</gene>
<dbReference type="GO" id="GO:0046872">
    <property type="term" value="F:metal ion binding"/>
    <property type="evidence" value="ECO:0007669"/>
    <property type="project" value="UniProtKB-KW"/>
</dbReference>
<comment type="similarity">
    <text evidence="1">Belongs to the bacterial solute-binding protein 1 family.</text>
</comment>
<dbReference type="AlphaFoldDB" id="A0A934MJS0"/>
<feature type="binding site" evidence="3">
    <location>
        <position position="31"/>
    </location>
    <ligand>
        <name>Fe cation</name>
        <dbReference type="ChEBI" id="CHEBI:24875"/>
    </ligand>
</feature>
<evidence type="ECO:0000256" key="2">
    <source>
        <dbReference type="ARBA" id="ARBA00022729"/>
    </source>
</evidence>
<reference evidence="5" key="1">
    <citation type="submission" date="2020-12" db="EMBL/GenBank/DDBJ databases">
        <title>Bacterial taxonomy.</title>
        <authorList>
            <person name="Pan X."/>
        </authorList>
    </citation>
    <scope>NUCLEOTIDE SEQUENCE</scope>
    <source>
        <strain evidence="5">B2012</strain>
    </source>
</reference>
<dbReference type="PANTHER" id="PTHR30006:SF15">
    <property type="entry name" value="IRON-UTILIZATION PERIPLASMIC PROTEIN"/>
    <property type="match status" value="1"/>
</dbReference>
<feature type="signal peptide" evidence="4">
    <location>
        <begin position="1"/>
        <end position="20"/>
    </location>
</feature>
<dbReference type="InterPro" id="IPR026045">
    <property type="entry name" value="Ferric-bd"/>
</dbReference>
<organism evidence="5 6">
    <name type="scientific">Acuticoccus mangrovi</name>
    <dbReference type="NCBI Taxonomy" id="2796142"/>
    <lineage>
        <taxon>Bacteria</taxon>
        <taxon>Pseudomonadati</taxon>
        <taxon>Pseudomonadota</taxon>
        <taxon>Alphaproteobacteria</taxon>
        <taxon>Hyphomicrobiales</taxon>
        <taxon>Amorphaceae</taxon>
        <taxon>Acuticoccus</taxon>
    </lineage>
</organism>
<keyword evidence="6" id="KW-1185">Reference proteome</keyword>
<comment type="caution">
    <text evidence="5">The sequence shown here is derived from an EMBL/GenBank/DDBJ whole genome shotgun (WGS) entry which is preliminary data.</text>
</comment>
<evidence type="ECO:0000313" key="6">
    <source>
        <dbReference type="Proteomes" id="UP000609531"/>
    </source>
</evidence>
<sequence length="336" mass="36439">MIRSVVSTVALLALATPAFAAGEVNIYSSRHYDTDDALYSNFEDATGITVNRIEDNADVLIERMRSEGELGAADVFITVDASRIGRADAADLLQPIGSDKVDATVPANLHADNDHWIGISTRARLIFFDKNDVTEPPQTYEDLADPKYKGMICTRSGSNPYMLSLLGSIIAHDGEEAARAWVAGVKDNFAREPQGGDTDQLRGLISGECDIAVANHYYYARGLQSEVSGLTDGIETIGVVFPNQETTGTHINISAAGLAKYSPNPDNARAFIEYLLTPEAQQMIANGNNEFPVVEGVEPSEVVIGLGDFRRDELPVDAFSTRTDLAQKIYNEVGYK</sequence>
<keyword evidence="2 4" id="KW-0732">Signal</keyword>